<proteinExistence type="predicted"/>
<evidence type="ECO:0000256" key="5">
    <source>
        <dbReference type="ARBA" id="ARBA00023136"/>
    </source>
</evidence>
<feature type="transmembrane region" description="Helical" evidence="6">
    <location>
        <begin position="132"/>
        <end position="156"/>
    </location>
</feature>
<evidence type="ECO:0000313" key="8">
    <source>
        <dbReference type="EMBL" id="QJY50941.1"/>
    </source>
</evidence>
<dbReference type="PANTHER" id="PTHR43124">
    <property type="entry name" value="PURINE EFFLUX PUMP PBUE"/>
    <property type="match status" value="1"/>
</dbReference>
<feature type="transmembrane region" description="Helical" evidence="6">
    <location>
        <begin position="281"/>
        <end position="301"/>
    </location>
</feature>
<feature type="transmembrane region" description="Helical" evidence="6">
    <location>
        <begin position="101"/>
        <end position="120"/>
    </location>
</feature>
<keyword evidence="9" id="KW-1185">Reference proteome</keyword>
<evidence type="ECO:0000256" key="6">
    <source>
        <dbReference type="SAM" id="Phobius"/>
    </source>
</evidence>
<organism evidence="8 9">
    <name type="scientific">Pseudonocardia broussonetiae</name>
    <dbReference type="NCBI Taxonomy" id="2736640"/>
    <lineage>
        <taxon>Bacteria</taxon>
        <taxon>Bacillati</taxon>
        <taxon>Actinomycetota</taxon>
        <taxon>Actinomycetes</taxon>
        <taxon>Pseudonocardiales</taxon>
        <taxon>Pseudonocardiaceae</taxon>
        <taxon>Pseudonocardia</taxon>
    </lineage>
</organism>
<dbReference type="AlphaFoldDB" id="A0A6M6JXU4"/>
<feature type="domain" description="Major facilitator superfamily (MFS) profile" evidence="7">
    <location>
        <begin position="8"/>
        <end position="406"/>
    </location>
</feature>
<dbReference type="InterPro" id="IPR050189">
    <property type="entry name" value="MFS_Efflux_Transporters"/>
</dbReference>
<evidence type="ECO:0000259" key="7">
    <source>
        <dbReference type="PROSITE" id="PS50850"/>
    </source>
</evidence>
<evidence type="ECO:0000256" key="3">
    <source>
        <dbReference type="ARBA" id="ARBA00022692"/>
    </source>
</evidence>
<feature type="transmembrane region" description="Helical" evidence="6">
    <location>
        <begin position="307"/>
        <end position="328"/>
    </location>
</feature>
<dbReference type="SUPFAM" id="SSF103473">
    <property type="entry name" value="MFS general substrate transporter"/>
    <property type="match status" value="1"/>
</dbReference>
<dbReference type="InterPro" id="IPR011701">
    <property type="entry name" value="MFS"/>
</dbReference>
<dbReference type="KEGG" id="pbro:HOP40_26600"/>
<evidence type="ECO:0000256" key="4">
    <source>
        <dbReference type="ARBA" id="ARBA00022989"/>
    </source>
</evidence>
<keyword evidence="3 6" id="KW-0812">Transmembrane</keyword>
<dbReference type="InterPro" id="IPR020846">
    <property type="entry name" value="MFS_dom"/>
</dbReference>
<dbReference type="GO" id="GO:0022857">
    <property type="term" value="F:transmembrane transporter activity"/>
    <property type="evidence" value="ECO:0007669"/>
    <property type="project" value="InterPro"/>
</dbReference>
<feature type="transmembrane region" description="Helical" evidence="6">
    <location>
        <begin position="216"/>
        <end position="237"/>
    </location>
</feature>
<evidence type="ECO:0000256" key="2">
    <source>
        <dbReference type="ARBA" id="ARBA00022475"/>
    </source>
</evidence>
<dbReference type="EMBL" id="CP053564">
    <property type="protein sequence ID" value="QJY50941.1"/>
    <property type="molecule type" value="Genomic_DNA"/>
</dbReference>
<protein>
    <submittedName>
        <fullName evidence="8">MFS transporter</fullName>
    </submittedName>
</protein>
<name>A0A6M6JXU4_9PSEU</name>
<dbReference type="Pfam" id="PF07690">
    <property type="entry name" value="MFS_1"/>
    <property type="match status" value="1"/>
</dbReference>
<dbReference type="InterPro" id="IPR036259">
    <property type="entry name" value="MFS_trans_sf"/>
</dbReference>
<feature type="transmembrane region" description="Helical" evidence="6">
    <location>
        <begin position="349"/>
        <end position="372"/>
    </location>
</feature>
<sequence length="425" mass="43967">MSRTAWAVWSVGVLAYVLAVMQRTSFGVAGLQAAERFDISPGTLSAFVFVQVAVYVAAQIPAGLLVDRFGSRTMLAVSGVLLGGGQLLLAFAPALGAAVSARVLVGAGDAVVFAAVLSLVPRWFPARRVPLITQLTTILCQTGQILSAVPFAAVLAGAGWSTAFGLAAAAGTAVAVLALAVVRNAPGRAWTPAPPVSAREIGRQLRAVWARPGTRLGFFGHMGTQFPMMVFTLLWGVPYLVSAQGLTTAAAGALLSLLVVATICVGPLIGVLTVRHPLRRSWLLLGVIAAEVVVWTAVLALPGPAPSWLLVVLVLVLAAAGPGSVVGLDIGRTANPSPNLAVAQSMVNLGGFLASLVVLSAMGVVLTAQGGFTPEAFRVAWLVQYPVWALAVVGILVSRRTARRLDATRGVVPRPLRDLLPTRGR</sequence>
<reference evidence="8 9" key="1">
    <citation type="submission" date="2020-05" db="EMBL/GenBank/DDBJ databases">
        <authorList>
            <person name="Mo P."/>
        </authorList>
    </citation>
    <scope>NUCLEOTIDE SEQUENCE [LARGE SCALE GENOMIC DNA]</scope>
    <source>
        <strain evidence="8 9">Gen01</strain>
    </source>
</reference>
<keyword evidence="5 6" id="KW-0472">Membrane</keyword>
<accession>A0A6M6JXU4</accession>
<evidence type="ECO:0000256" key="1">
    <source>
        <dbReference type="ARBA" id="ARBA00004651"/>
    </source>
</evidence>
<feature type="transmembrane region" description="Helical" evidence="6">
    <location>
        <begin position="43"/>
        <end position="66"/>
    </location>
</feature>
<feature type="transmembrane region" description="Helical" evidence="6">
    <location>
        <begin position="378"/>
        <end position="397"/>
    </location>
</feature>
<keyword evidence="4 6" id="KW-1133">Transmembrane helix</keyword>
<dbReference type="Proteomes" id="UP000505377">
    <property type="component" value="Chromosome"/>
</dbReference>
<dbReference type="CDD" id="cd06174">
    <property type="entry name" value="MFS"/>
    <property type="match status" value="1"/>
</dbReference>
<feature type="transmembrane region" description="Helical" evidence="6">
    <location>
        <begin position="73"/>
        <end position="95"/>
    </location>
</feature>
<gene>
    <name evidence="8" type="ORF">HOP40_26600</name>
</gene>
<evidence type="ECO:0000313" key="9">
    <source>
        <dbReference type="Proteomes" id="UP000505377"/>
    </source>
</evidence>
<dbReference type="Gene3D" id="1.20.1250.20">
    <property type="entry name" value="MFS general substrate transporter like domains"/>
    <property type="match status" value="2"/>
</dbReference>
<dbReference type="PANTHER" id="PTHR43124:SF3">
    <property type="entry name" value="CHLORAMPHENICOL EFFLUX PUMP RV0191"/>
    <property type="match status" value="1"/>
</dbReference>
<feature type="transmembrane region" description="Helical" evidence="6">
    <location>
        <begin position="162"/>
        <end position="182"/>
    </location>
</feature>
<dbReference type="PROSITE" id="PS50850">
    <property type="entry name" value="MFS"/>
    <property type="match status" value="1"/>
</dbReference>
<keyword evidence="2" id="KW-1003">Cell membrane</keyword>
<feature type="transmembrane region" description="Helical" evidence="6">
    <location>
        <begin position="249"/>
        <end position="274"/>
    </location>
</feature>
<comment type="subcellular location">
    <subcellularLocation>
        <location evidence="1">Cell membrane</location>
        <topology evidence="1">Multi-pass membrane protein</topology>
    </subcellularLocation>
</comment>
<dbReference type="GO" id="GO:0005886">
    <property type="term" value="C:plasma membrane"/>
    <property type="evidence" value="ECO:0007669"/>
    <property type="project" value="UniProtKB-SubCell"/>
</dbReference>